<dbReference type="EMBL" id="MAXA01000219">
    <property type="protein sequence ID" value="OHV27608.1"/>
    <property type="molecule type" value="Genomic_DNA"/>
</dbReference>
<accession>A0A1S1PY65</accession>
<reference evidence="3" key="1">
    <citation type="submission" date="2016-07" db="EMBL/GenBank/DDBJ databases">
        <title>Frankia sp. NRRL B-16219 Genome sequencing.</title>
        <authorList>
            <person name="Ghodhbane-Gtari F."/>
            <person name="Swanson E."/>
            <person name="Gueddou A."/>
            <person name="Louati M."/>
            <person name="Nouioui I."/>
            <person name="Hezbri K."/>
            <person name="Abebe-Akele F."/>
            <person name="Simpson S."/>
            <person name="Morris K."/>
            <person name="Thomas K."/>
            <person name="Gtari M."/>
            <person name="Tisa L.S."/>
        </authorList>
    </citation>
    <scope>NUCLEOTIDE SEQUENCE [LARGE SCALE GENOMIC DNA]</scope>
    <source>
        <strain evidence="3">NRRL B-16219</strain>
    </source>
</reference>
<feature type="region of interest" description="Disordered" evidence="1">
    <location>
        <begin position="331"/>
        <end position="363"/>
    </location>
</feature>
<evidence type="ECO:0008006" key="4">
    <source>
        <dbReference type="Google" id="ProtNLM"/>
    </source>
</evidence>
<dbReference type="Gene3D" id="3.40.190.290">
    <property type="match status" value="1"/>
</dbReference>
<organism evidence="2 3">
    <name type="scientific">Parafrankia soli</name>
    <dbReference type="NCBI Taxonomy" id="2599596"/>
    <lineage>
        <taxon>Bacteria</taxon>
        <taxon>Bacillati</taxon>
        <taxon>Actinomycetota</taxon>
        <taxon>Actinomycetes</taxon>
        <taxon>Frankiales</taxon>
        <taxon>Frankiaceae</taxon>
        <taxon>Parafrankia</taxon>
    </lineage>
</organism>
<sequence>MRVFVSVAELDCSVSRAADELRQTPNAVRQNLDLLQSAFAGRSLFAQDRRGLSVFGTEVYRQAREMMDRWGALSDAGSSTLRITFLPQHAHLVSAVMRRLRVTVADERPGGDAGGRDGRSDDHIECTTNVLGEQDRSMVVFEENVIGSLLHGATDLVIGPPPRRVGDPPALDRHRLYTSRLEAMIDSAEAEAEAEAEHGIELRDLVRRRLLVPPLPARSRQMLEREIAEHIADDPGIAARVAHEAYGTKVLVAFGQDGHGTVVVPSDIALPFKSGSSFAGTRAGSFRWVPVRRDGVDLTQEVYATTRVDPGERALRVVRELRAVVRETGLDAAAEPRERPGTPDLARGAAARAAVTGARGPSA</sequence>
<gene>
    <name evidence="2" type="ORF">BBK14_19930</name>
</gene>
<proteinExistence type="predicted"/>
<dbReference type="AlphaFoldDB" id="A0A1S1PY65"/>
<dbReference type="InterPro" id="IPR036388">
    <property type="entry name" value="WH-like_DNA-bd_sf"/>
</dbReference>
<evidence type="ECO:0000256" key="1">
    <source>
        <dbReference type="SAM" id="MobiDB-lite"/>
    </source>
</evidence>
<protein>
    <recommendedName>
        <fullName evidence="4">LysR family transcriptional regulator</fullName>
    </recommendedName>
</protein>
<evidence type="ECO:0000313" key="2">
    <source>
        <dbReference type="EMBL" id="OHV27608.1"/>
    </source>
</evidence>
<keyword evidence="3" id="KW-1185">Reference proteome</keyword>
<comment type="caution">
    <text evidence="2">The sequence shown here is derived from an EMBL/GenBank/DDBJ whole genome shotgun (WGS) entry which is preliminary data.</text>
</comment>
<feature type="compositionally biased region" description="Low complexity" evidence="1">
    <location>
        <begin position="346"/>
        <end position="363"/>
    </location>
</feature>
<dbReference type="SUPFAM" id="SSF53850">
    <property type="entry name" value="Periplasmic binding protein-like II"/>
    <property type="match status" value="1"/>
</dbReference>
<dbReference type="Gene3D" id="1.10.10.10">
    <property type="entry name" value="Winged helix-like DNA-binding domain superfamily/Winged helix DNA-binding domain"/>
    <property type="match status" value="1"/>
</dbReference>
<evidence type="ECO:0000313" key="3">
    <source>
        <dbReference type="Proteomes" id="UP000179769"/>
    </source>
</evidence>
<name>A0A1S1PY65_9ACTN</name>
<dbReference type="Proteomes" id="UP000179769">
    <property type="component" value="Unassembled WGS sequence"/>
</dbReference>
<feature type="compositionally biased region" description="Basic and acidic residues" evidence="1">
    <location>
        <begin position="331"/>
        <end position="341"/>
    </location>
</feature>